<dbReference type="Proteomes" id="UP000887565">
    <property type="component" value="Unplaced"/>
</dbReference>
<keyword evidence="1" id="KW-1185">Reference proteome</keyword>
<evidence type="ECO:0000313" key="2">
    <source>
        <dbReference type="WBParaSite" id="nRc.2.0.1.t35430-RA"/>
    </source>
</evidence>
<protein>
    <submittedName>
        <fullName evidence="2">Uncharacterized protein</fullName>
    </submittedName>
</protein>
<name>A0A915KAP8_ROMCU</name>
<organism evidence="1 2">
    <name type="scientific">Romanomermis culicivorax</name>
    <name type="common">Nematode worm</name>
    <dbReference type="NCBI Taxonomy" id="13658"/>
    <lineage>
        <taxon>Eukaryota</taxon>
        <taxon>Metazoa</taxon>
        <taxon>Ecdysozoa</taxon>
        <taxon>Nematoda</taxon>
        <taxon>Enoplea</taxon>
        <taxon>Dorylaimia</taxon>
        <taxon>Mermithida</taxon>
        <taxon>Mermithoidea</taxon>
        <taxon>Mermithidae</taxon>
        <taxon>Romanomermis</taxon>
    </lineage>
</organism>
<dbReference type="AlphaFoldDB" id="A0A915KAP8"/>
<accession>A0A915KAP8</accession>
<evidence type="ECO:0000313" key="1">
    <source>
        <dbReference type="Proteomes" id="UP000887565"/>
    </source>
</evidence>
<proteinExistence type="predicted"/>
<dbReference type="WBParaSite" id="nRc.2.0.1.t35430-RA">
    <property type="protein sequence ID" value="nRc.2.0.1.t35430-RA"/>
    <property type="gene ID" value="nRc.2.0.1.g35430"/>
</dbReference>
<sequence>MTSGSLEKPTERCVQGPASAASYGRGTSHIYRNFDSAYSYVATASGFDFRYDDYGNPHHVAAAYGPDVGSSCRVQTAASGHRNQAGSWCSSSSQFRTNCGTTIAQRTNPFAKLYEFPNNALSPLCYPCDASLSATH</sequence>
<reference evidence="2" key="1">
    <citation type="submission" date="2022-11" db="UniProtKB">
        <authorList>
            <consortium name="WormBaseParasite"/>
        </authorList>
    </citation>
    <scope>IDENTIFICATION</scope>
</reference>